<dbReference type="EMBL" id="WOEY01000015">
    <property type="protein sequence ID" value="NPT40442.1"/>
    <property type="molecule type" value="Genomic_DNA"/>
</dbReference>
<dbReference type="Pfam" id="PF08238">
    <property type="entry name" value="Sel1"/>
    <property type="match status" value="5"/>
</dbReference>
<dbReference type="InterPro" id="IPR006597">
    <property type="entry name" value="Sel1-like"/>
</dbReference>
<dbReference type="SMART" id="SM00671">
    <property type="entry name" value="SEL1"/>
    <property type="match status" value="2"/>
</dbReference>
<dbReference type="PANTHER" id="PTHR11102:SF160">
    <property type="entry name" value="ERAD-ASSOCIATED E3 UBIQUITIN-PROTEIN LIGASE COMPONENT HRD3"/>
    <property type="match status" value="1"/>
</dbReference>
<protein>
    <recommendedName>
        <fullName evidence="3">Sel1 repeat family protein</fullName>
    </recommendedName>
</protein>
<dbReference type="RefSeq" id="WP_172309064.1">
    <property type="nucleotide sequence ID" value="NZ_WOEY01000015.1"/>
</dbReference>
<comment type="caution">
    <text evidence="1">The sequence shown here is derived from an EMBL/GenBank/DDBJ whole genome shotgun (WGS) entry which is preliminary data.</text>
</comment>
<dbReference type="InterPro" id="IPR011990">
    <property type="entry name" value="TPR-like_helical_dom_sf"/>
</dbReference>
<accession>A0ABX2BHL1</accession>
<dbReference type="SUPFAM" id="SSF81901">
    <property type="entry name" value="HCP-like"/>
    <property type="match status" value="2"/>
</dbReference>
<dbReference type="InterPro" id="IPR050767">
    <property type="entry name" value="Sel1_AlgK"/>
</dbReference>
<dbReference type="Gene3D" id="1.25.40.10">
    <property type="entry name" value="Tetratricopeptide repeat domain"/>
    <property type="match status" value="1"/>
</dbReference>
<sequence>MPNWMLLVIAVTMLAGCGQDVTDGIKAYKAEDFANAKRIFEGHSTNGDAQLYLARMYRYGEGVSKDLKTADVWYQKSAGQSQPEAMREYGAELLDSPDPSKGVRLLDEAGQAGDPRAYADLGFHYLYKDRTGKLALDAFQKGGNYFQALYGTAQVLEMGGTAVSQDPKAARAKMEAALANPDPELSGMLESVAFNLAEYYMYGFGGPTDSARAFDLVSKYPGPETRTLAAWMQFLGMGTPKKEQEAVAEWKRIESGHERLIYSEPYLWAGLSMAYFSGIGVEKDAVKAELYRQRILPVFAGSFLPALLGTQGLIPGGCELRRLTLSHGEKPDRYRAVLAMTWLEVAKCENKKGDLSGAFQSARVAADLGNVDARIFRVSVLAQMTPGDAKHALMFESVIDGLTALSQTGVLDKAERKP</sequence>
<organism evidence="1 2">
    <name type="scientific">Paraburkholderia solitsugae</name>
    <dbReference type="NCBI Taxonomy" id="2675748"/>
    <lineage>
        <taxon>Bacteria</taxon>
        <taxon>Pseudomonadati</taxon>
        <taxon>Pseudomonadota</taxon>
        <taxon>Betaproteobacteria</taxon>
        <taxon>Burkholderiales</taxon>
        <taxon>Burkholderiaceae</taxon>
        <taxon>Paraburkholderia</taxon>
    </lineage>
</organism>
<gene>
    <name evidence="1" type="ORF">GNZ12_03750</name>
</gene>
<name>A0ABX2BHL1_9BURK</name>
<dbReference type="PANTHER" id="PTHR11102">
    <property type="entry name" value="SEL-1-LIKE PROTEIN"/>
    <property type="match status" value="1"/>
</dbReference>
<keyword evidence="2" id="KW-1185">Reference proteome</keyword>
<evidence type="ECO:0000313" key="2">
    <source>
        <dbReference type="Proteomes" id="UP000652198"/>
    </source>
</evidence>
<proteinExistence type="predicted"/>
<evidence type="ECO:0008006" key="3">
    <source>
        <dbReference type="Google" id="ProtNLM"/>
    </source>
</evidence>
<reference evidence="1 2" key="1">
    <citation type="submission" date="2019-11" db="EMBL/GenBank/DDBJ databases">
        <title>Metabolism of dissolved organic matter in forest soils.</title>
        <authorList>
            <person name="Cyle K.T."/>
            <person name="Wilhelm R.C."/>
            <person name="Martinez C.E."/>
        </authorList>
    </citation>
    <scope>NUCLEOTIDE SEQUENCE [LARGE SCALE GENOMIC DNA]</scope>
    <source>
        <strain evidence="1 2">1N</strain>
    </source>
</reference>
<dbReference type="Proteomes" id="UP000652198">
    <property type="component" value="Unassembled WGS sequence"/>
</dbReference>
<evidence type="ECO:0000313" key="1">
    <source>
        <dbReference type="EMBL" id="NPT40442.1"/>
    </source>
</evidence>